<dbReference type="InterPro" id="IPR030931">
    <property type="entry name" value="Group_II_RT_mat"/>
</dbReference>
<dbReference type="GO" id="GO:0003964">
    <property type="term" value="F:RNA-directed DNA polymerase activity"/>
    <property type="evidence" value="ECO:0007669"/>
    <property type="project" value="UniProtKB-KW"/>
</dbReference>
<protein>
    <submittedName>
        <fullName evidence="2">Group II intron reverse transcriptase/maturase</fullName>
    </submittedName>
</protein>
<name>A0A140DMI6_CLOBE</name>
<dbReference type="InterPro" id="IPR043502">
    <property type="entry name" value="DNA/RNA_pol_sf"/>
</dbReference>
<dbReference type="Proteomes" id="UP000031866">
    <property type="component" value="Chromosome"/>
</dbReference>
<dbReference type="PANTHER" id="PTHR34047">
    <property type="entry name" value="NUCLEAR INTRON MATURASE 1, MITOCHONDRIAL-RELATED"/>
    <property type="match status" value="1"/>
</dbReference>
<reference evidence="3" key="1">
    <citation type="submission" date="2014-12" db="EMBL/GenBank/DDBJ databases">
        <title>Genome sequence of Clostridium beijerinckii strain 59B.</title>
        <authorList>
            <person name="Little G.T."/>
            <person name="Minton N.P."/>
        </authorList>
    </citation>
    <scope>NUCLEOTIDE SEQUENCE [LARGE SCALE GENOMIC DNA]</scope>
    <source>
        <strain evidence="3">59B</strain>
    </source>
</reference>
<keyword evidence="2" id="KW-0695">RNA-directed DNA polymerase</keyword>
<keyword evidence="2" id="KW-0808">Transferase</keyword>
<evidence type="ECO:0000259" key="1">
    <source>
        <dbReference type="PROSITE" id="PS50878"/>
    </source>
</evidence>
<evidence type="ECO:0000313" key="2">
    <source>
        <dbReference type="EMBL" id="AMK50475.1"/>
    </source>
</evidence>
<organism evidence="2 3">
    <name type="scientific">Clostridium beijerinckii</name>
    <name type="common">Clostridium MP</name>
    <dbReference type="NCBI Taxonomy" id="1520"/>
    <lineage>
        <taxon>Bacteria</taxon>
        <taxon>Bacillati</taxon>
        <taxon>Bacillota</taxon>
        <taxon>Clostridia</taxon>
        <taxon>Eubacteriales</taxon>
        <taxon>Clostridiaceae</taxon>
        <taxon>Clostridium</taxon>
    </lineage>
</organism>
<dbReference type="AlphaFoldDB" id="A0A140DMI6"/>
<keyword evidence="2" id="KW-0548">Nucleotidyltransferase</keyword>
<dbReference type="InterPro" id="IPR051083">
    <property type="entry name" value="GrpII_Intron_Splice-Mob/Def"/>
</dbReference>
<dbReference type="Pfam" id="PF00078">
    <property type="entry name" value="RVT_1"/>
    <property type="match status" value="1"/>
</dbReference>
<dbReference type="CDD" id="cd01651">
    <property type="entry name" value="RT_G2_intron"/>
    <property type="match status" value="1"/>
</dbReference>
<sequence length="433" mass="51098">METKLIKIAEIARQKPKEKFTSLYHHINKEMLLKCHKQLLGNKATGIDDVTKQEYSKELDNNIENLIVKLRNHSYKPQAVKRVYIPKGDGKTRPLGIPSYEDKLVQMVLNKILQSIYEADFKDFSYGFRPKRNCHSAIKALNKVIENGRINYVVDADIKGFFNNVNHEWMIKFLEVRIGDPNIIRLVKKFLKAGLMDNGVINATEIGTPQGSIVSPTLANIYLHYSLDLWFEKVIKRNFRGQAEITRYADDFVCCFQYESEARQFCRLLVSRLNKFNLEVERTKSKLILFGRFAEETRKSRGFKNAETFDFLGFTHYCAKSKKGYFRVKRKTSKKKFRAKVKDFNQWIKSVRNKLHIGDVFKLTKQKLMGHYQYYGITDNSYMIGQFCLEIKKALFKWLNRRSQRRSFDLEKFKMYMKYNPLPKPKINVNVYR</sequence>
<dbReference type="OrthoDB" id="9793236at2"/>
<accession>A0A140DMI6</accession>
<dbReference type="PANTHER" id="PTHR34047:SF8">
    <property type="entry name" value="PROTEIN YKFC"/>
    <property type="match status" value="1"/>
</dbReference>
<dbReference type="SUPFAM" id="SSF56672">
    <property type="entry name" value="DNA/RNA polymerases"/>
    <property type="match status" value="1"/>
</dbReference>
<dbReference type="RefSeq" id="WP_061114914.1">
    <property type="nucleotide sequence ID" value="NZ_CP010086.2"/>
</dbReference>
<gene>
    <name evidence="2" type="ORF">LF65_04084</name>
</gene>
<dbReference type="InterPro" id="IPR000477">
    <property type="entry name" value="RT_dom"/>
</dbReference>
<dbReference type="PROSITE" id="PS50878">
    <property type="entry name" value="RT_POL"/>
    <property type="match status" value="1"/>
</dbReference>
<dbReference type="KEGG" id="cbei:LF65_04084"/>
<dbReference type="NCBIfam" id="TIGR04416">
    <property type="entry name" value="group_II_RT_mat"/>
    <property type="match status" value="1"/>
</dbReference>
<feature type="domain" description="Reverse transcriptase" evidence="1">
    <location>
        <begin position="64"/>
        <end position="316"/>
    </location>
</feature>
<proteinExistence type="predicted"/>
<evidence type="ECO:0000313" key="3">
    <source>
        <dbReference type="Proteomes" id="UP000031866"/>
    </source>
</evidence>
<dbReference type="EMBL" id="CP010086">
    <property type="protein sequence ID" value="AMK50475.1"/>
    <property type="molecule type" value="Genomic_DNA"/>
</dbReference>